<dbReference type="InterPro" id="IPR029052">
    <property type="entry name" value="Metallo-depent_PP-like"/>
</dbReference>
<sequence length="303" mass="32790">MIDITLAHASDPHLTMDSLHIRPRDLLNKRALSYLSWQRRRRCHQARTLQRVMDDIIAHDVDMLALTGDLTNLGLPDECAQAARWLSRLPMPVTVIPGNHDALVRSDWHETIGQWSAWMGPLPFPYVRRIGPVALIGVNSAHPTPCFCAAGSIGPRQCARLATILEETGRQGLYRAVMIHHPPLARLTTPRKALRDADAFAACIARNGAELVLHGHTHVSTQTTMPGPAGPVPVVGVASASATVADPARAASWNRVHISTQPGGYRTEITRRIIVPGEAPLGTPPIIFTTAAASPRLSGISSP</sequence>
<evidence type="ECO:0000256" key="3">
    <source>
        <dbReference type="ARBA" id="ARBA00023004"/>
    </source>
</evidence>
<organism evidence="6 7">
    <name type="scientific">Novacetimonas pomaceti</name>
    <dbReference type="NCBI Taxonomy" id="2021998"/>
    <lineage>
        <taxon>Bacteria</taxon>
        <taxon>Pseudomonadati</taxon>
        <taxon>Pseudomonadota</taxon>
        <taxon>Alphaproteobacteria</taxon>
        <taxon>Acetobacterales</taxon>
        <taxon>Acetobacteraceae</taxon>
        <taxon>Novacetimonas</taxon>
    </lineage>
</organism>
<keyword evidence="3" id="KW-0408">Iron</keyword>
<accession>A0A318QHC4</accession>
<dbReference type="GO" id="GO:0046872">
    <property type="term" value="F:metal ion binding"/>
    <property type="evidence" value="ECO:0007669"/>
    <property type="project" value="UniProtKB-KW"/>
</dbReference>
<dbReference type="InterPro" id="IPR004843">
    <property type="entry name" value="Calcineurin-like_PHP"/>
</dbReference>
<dbReference type="Proteomes" id="UP000247609">
    <property type="component" value="Unassembled WGS sequence"/>
</dbReference>
<protein>
    <submittedName>
        <fullName evidence="6">Metallophosphoesterase</fullName>
    </submittedName>
</protein>
<comment type="caution">
    <text evidence="6">The sequence shown here is derived from an EMBL/GenBank/DDBJ whole genome shotgun (WGS) entry which is preliminary data.</text>
</comment>
<dbReference type="SUPFAM" id="SSF56300">
    <property type="entry name" value="Metallo-dependent phosphatases"/>
    <property type="match status" value="1"/>
</dbReference>
<dbReference type="PANTHER" id="PTHR42988">
    <property type="entry name" value="PHOSPHOHYDROLASE"/>
    <property type="match status" value="1"/>
</dbReference>
<dbReference type="EMBL" id="NOXG01000002">
    <property type="protein sequence ID" value="PYD76712.1"/>
    <property type="molecule type" value="Genomic_DNA"/>
</dbReference>
<dbReference type="GO" id="GO:0016787">
    <property type="term" value="F:hydrolase activity"/>
    <property type="evidence" value="ECO:0007669"/>
    <property type="project" value="UniProtKB-KW"/>
</dbReference>
<feature type="domain" description="Calcineurin-like phosphoesterase" evidence="5">
    <location>
        <begin position="5"/>
        <end position="219"/>
    </location>
</feature>
<dbReference type="AlphaFoldDB" id="A0A318QHC4"/>
<keyword evidence="2" id="KW-0378">Hydrolase</keyword>
<evidence type="ECO:0000313" key="6">
    <source>
        <dbReference type="EMBL" id="PYD76712.1"/>
    </source>
</evidence>
<evidence type="ECO:0000256" key="1">
    <source>
        <dbReference type="ARBA" id="ARBA00022723"/>
    </source>
</evidence>
<evidence type="ECO:0000256" key="4">
    <source>
        <dbReference type="ARBA" id="ARBA00025742"/>
    </source>
</evidence>
<evidence type="ECO:0000313" key="7">
    <source>
        <dbReference type="Proteomes" id="UP000247609"/>
    </source>
</evidence>
<name>A0A318QHC4_9PROT</name>
<reference evidence="6 7" key="1">
    <citation type="submission" date="2017-07" db="EMBL/GenBank/DDBJ databases">
        <title>A draft genome sequence of Komagataeibacter sp. T5K1.</title>
        <authorList>
            <person name="Skraban J."/>
            <person name="Cleenwerck I."/>
            <person name="Vandamme P."/>
            <person name="Trcek J."/>
        </authorList>
    </citation>
    <scope>NUCLEOTIDE SEQUENCE [LARGE SCALE GENOMIC DNA]</scope>
    <source>
        <strain evidence="6 7">T5K1</strain>
    </source>
</reference>
<gene>
    <name evidence="6" type="ORF">CFR71_04250</name>
</gene>
<evidence type="ECO:0000256" key="2">
    <source>
        <dbReference type="ARBA" id="ARBA00022801"/>
    </source>
</evidence>
<dbReference type="PANTHER" id="PTHR42988:SF2">
    <property type="entry name" value="CYCLIC NUCLEOTIDE PHOSPHODIESTERASE CBUA0032-RELATED"/>
    <property type="match status" value="1"/>
</dbReference>
<proteinExistence type="inferred from homology"/>
<dbReference type="Gene3D" id="3.60.21.10">
    <property type="match status" value="1"/>
</dbReference>
<comment type="similarity">
    <text evidence="4">Belongs to the cyclic nucleotide phosphodiesterase class-III family.</text>
</comment>
<keyword evidence="1" id="KW-0479">Metal-binding</keyword>
<dbReference type="Pfam" id="PF00149">
    <property type="entry name" value="Metallophos"/>
    <property type="match status" value="1"/>
</dbReference>
<evidence type="ECO:0000259" key="5">
    <source>
        <dbReference type="Pfam" id="PF00149"/>
    </source>
</evidence>
<dbReference type="InterPro" id="IPR050884">
    <property type="entry name" value="CNP_phosphodiesterase-III"/>
</dbReference>